<dbReference type="PANTHER" id="PTHR11588">
    <property type="entry name" value="TUBULIN"/>
    <property type="match status" value="1"/>
</dbReference>
<feature type="domain" description="Tubulin/FtsZ GTPase" evidence="15">
    <location>
        <begin position="1"/>
        <end position="110"/>
    </location>
</feature>
<dbReference type="InterPro" id="IPR036525">
    <property type="entry name" value="Tubulin/FtsZ_GTPase_sf"/>
</dbReference>
<accession>Q2VUE2</accession>
<comment type="cofactor">
    <cofactor evidence="1">
        <name>Mg(2+)</name>
        <dbReference type="ChEBI" id="CHEBI:18420"/>
    </cofactor>
</comment>
<dbReference type="SMR" id="Q2VUE2"/>
<dbReference type="EMBL" id="AY781312">
    <property type="protein sequence ID" value="AAV68895.1"/>
    <property type="molecule type" value="Genomic_DNA"/>
</dbReference>
<evidence type="ECO:0000256" key="6">
    <source>
        <dbReference type="ARBA" id="ARBA00022701"/>
    </source>
</evidence>
<sequence>MTHSLGGGTGSGMGTLLLSKIREEFPDRMMATYSVMPSPKVSDTVVEPYNATLSLNQLVENSDETFCIDNEALYDIYERTLKIADPSYADLNYLISTVMAGVTTCFRFPGQLNSDLRKLAVNMIPFPRLHFFMVGFAPLTGRNMKTFQHVTVPGLAQQIFDNKNIMAAGDFRNGRYLACSAIFRGRLSTKEIEDQMLKVQTKNSEYFVDWIPNNVQTSVCSVPPRGLDMSATFVGNSTAVQEIFKRVDDQFSAMFRRKAFLHWYTSEGMDEMEFTEAQSNLHDLVSEYQQYQDADIDDEAEEYEEGEPEEYEG</sequence>
<dbReference type="FunFam" id="1.10.287.600:FF:000006">
    <property type="entry name" value="Tubulin beta chain"/>
    <property type="match status" value="1"/>
</dbReference>
<evidence type="ECO:0000256" key="2">
    <source>
        <dbReference type="ARBA" id="ARBA00004245"/>
    </source>
</evidence>
<evidence type="ECO:0000256" key="11">
    <source>
        <dbReference type="ARBA" id="ARBA00023212"/>
    </source>
</evidence>
<dbReference type="AlphaFoldDB" id="Q2VUE2"/>
<dbReference type="InterPro" id="IPR000217">
    <property type="entry name" value="Tubulin"/>
</dbReference>
<dbReference type="GO" id="GO:0005874">
    <property type="term" value="C:microtubule"/>
    <property type="evidence" value="ECO:0007669"/>
    <property type="project" value="UniProtKB-KW"/>
</dbReference>
<comment type="subunit">
    <text evidence="4 13">Dimer of alpha and beta chains. A typical microtubule is a hollow water-filled tube with an outer diameter of 25 nm and an inner diameter of 15 nM. Alpha-beta heterodimers associate head-to-tail to form protofilaments running lengthwise along the microtubule wall with the beta-tubulin subunit facing the microtubule plus end conferring a structural polarity. Microtubules usually have 13 protofilaments but different protofilament numbers can be found in some organisms and specialized cells.</text>
</comment>
<dbReference type="FunFam" id="3.40.50.1440:FF:000015">
    <property type="entry name" value="Tubulin beta class I"/>
    <property type="match status" value="1"/>
</dbReference>
<evidence type="ECO:0000256" key="12">
    <source>
        <dbReference type="ARBA" id="ARBA00034296"/>
    </source>
</evidence>
<evidence type="ECO:0000256" key="7">
    <source>
        <dbReference type="ARBA" id="ARBA00022723"/>
    </source>
</evidence>
<dbReference type="FunFam" id="3.30.1330.20:FF:000009">
    <property type="entry name" value="Tubulin beta chain"/>
    <property type="match status" value="1"/>
</dbReference>
<keyword evidence="5" id="KW-0963">Cytoplasm</keyword>
<dbReference type="SUPFAM" id="SSF55307">
    <property type="entry name" value="Tubulin C-terminal domain-like"/>
    <property type="match status" value="1"/>
</dbReference>
<dbReference type="CDD" id="cd02187">
    <property type="entry name" value="beta_tubulin"/>
    <property type="match status" value="1"/>
</dbReference>
<proteinExistence type="inferred from homology"/>
<dbReference type="SMART" id="SM00864">
    <property type="entry name" value="Tubulin"/>
    <property type="match status" value="1"/>
</dbReference>
<dbReference type="Gene3D" id="3.30.1330.20">
    <property type="entry name" value="Tubulin/FtsZ, C-terminal domain"/>
    <property type="match status" value="1"/>
</dbReference>
<evidence type="ECO:0000256" key="4">
    <source>
        <dbReference type="ARBA" id="ARBA00011747"/>
    </source>
</evidence>
<evidence type="ECO:0000313" key="17">
    <source>
        <dbReference type="EMBL" id="AAV68895.1"/>
    </source>
</evidence>
<comment type="similarity">
    <text evidence="3 13">Belongs to the tubulin family.</text>
</comment>
<dbReference type="InterPro" id="IPR018316">
    <property type="entry name" value="Tubulin/FtsZ_2-layer-sand-dom"/>
</dbReference>
<dbReference type="GO" id="GO:0003924">
    <property type="term" value="F:GTPase activity"/>
    <property type="evidence" value="ECO:0007669"/>
    <property type="project" value="InterPro"/>
</dbReference>
<keyword evidence="11" id="KW-0206">Cytoskeleton</keyword>
<evidence type="ECO:0000256" key="1">
    <source>
        <dbReference type="ARBA" id="ARBA00001946"/>
    </source>
</evidence>
<dbReference type="PRINTS" id="PR01163">
    <property type="entry name" value="BETATUBULIN"/>
</dbReference>
<dbReference type="InterPro" id="IPR002453">
    <property type="entry name" value="Beta_tubulin"/>
</dbReference>
<dbReference type="Gene3D" id="3.40.50.1440">
    <property type="entry name" value="Tubulin/FtsZ, GTPase domain"/>
    <property type="match status" value="1"/>
</dbReference>
<evidence type="ECO:0000256" key="3">
    <source>
        <dbReference type="ARBA" id="ARBA00009636"/>
    </source>
</evidence>
<feature type="domain" description="Tubulin/FtsZ 2-layer sandwich" evidence="16">
    <location>
        <begin position="112"/>
        <end position="249"/>
    </location>
</feature>
<dbReference type="PROSITE" id="PS00227">
    <property type="entry name" value="TUBULIN"/>
    <property type="match status" value="1"/>
</dbReference>
<dbReference type="InterPro" id="IPR037103">
    <property type="entry name" value="Tubulin/FtsZ-like_C"/>
</dbReference>
<dbReference type="SUPFAM" id="SSF52490">
    <property type="entry name" value="Tubulin nucleotide-binding domain-like"/>
    <property type="match status" value="1"/>
</dbReference>
<dbReference type="InterPro" id="IPR003008">
    <property type="entry name" value="Tubulin_FtsZ_GTPase"/>
</dbReference>
<keyword evidence="9" id="KW-0460">Magnesium</keyword>
<feature type="region of interest" description="Disordered" evidence="14">
    <location>
        <begin position="293"/>
        <end position="313"/>
    </location>
</feature>
<evidence type="ECO:0000256" key="8">
    <source>
        <dbReference type="ARBA" id="ARBA00022741"/>
    </source>
</evidence>
<evidence type="ECO:0000256" key="13">
    <source>
        <dbReference type="RuleBase" id="RU000352"/>
    </source>
</evidence>
<dbReference type="GO" id="GO:0046872">
    <property type="term" value="F:metal ion binding"/>
    <property type="evidence" value="ECO:0007669"/>
    <property type="project" value="UniProtKB-KW"/>
</dbReference>
<protein>
    <recommendedName>
        <fullName evidence="13">Tubulin beta chain</fullName>
    </recommendedName>
</protein>
<evidence type="ECO:0000259" key="16">
    <source>
        <dbReference type="SMART" id="SM00865"/>
    </source>
</evidence>
<keyword evidence="10 13" id="KW-0342">GTP-binding</keyword>
<feature type="compositionally biased region" description="Acidic residues" evidence="14">
    <location>
        <begin position="294"/>
        <end position="313"/>
    </location>
</feature>
<dbReference type="GO" id="GO:0005525">
    <property type="term" value="F:GTP binding"/>
    <property type="evidence" value="ECO:0007669"/>
    <property type="project" value="UniProtKB-UniRule"/>
</dbReference>
<dbReference type="GO" id="GO:0005200">
    <property type="term" value="F:structural constituent of cytoskeleton"/>
    <property type="evidence" value="ECO:0007669"/>
    <property type="project" value="InterPro"/>
</dbReference>
<dbReference type="Pfam" id="PF00091">
    <property type="entry name" value="Tubulin"/>
    <property type="match status" value="1"/>
</dbReference>
<evidence type="ECO:0000256" key="10">
    <source>
        <dbReference type="ARBA" id="ARBA00023134"/>
    </source>
</evidence>
<name>Q2VUE2_GIBZA</name>
<dbReference type="Gene3D" id="1.10.287.600">
    <property type="entry name" value="Helix hairpin bin"/>
    <property type="match status" value="1"/>
</dbReference>
<dbReference type="Pfam" id="PF03953">
    <property type="entry name" value="Tubulin_C"/>
    <property type="match status" value="1"/>
</dbReference>
<keyword evidence="7" id="KW-0479">Metal-binding</keyword>
<evidence type="ECO:0000256" key="9">
    <source>
        <dbReference type="ARBA" id="ARBA00022842"/>
    </source>
</evidence>
<evidence type="ECO:0000256" key="5">
    <source>
        <dbReference type="ARBA" id="ARBA00022490"/>
    </source>
</evidence>
<dbReference type="GO" id="GO:0007017">
    <property type="term" value="P:microtubule-based process"/>
    <property type="evidence" value="ECO:0007669"/>
    <property type="project" value="InterPro"/>
</dbReference>
<keyword evidence="8 13" id="KW-0547">Nucleotide-binding</keyword>
<reference evidence="17" key="1">
    <citation type="submission" date="2004-10" db="EMBL/GenBank/DDBJ databases">
        <title>Cloning the carbendazim resistance gene from Gibberella zeae.</title>
        <authorList>
            <person name="Chen C.-J."/>
            <person name="Zhou M.-G."/>
            <person name="Wang J.-X."/>
        </authorList>
    </citation>
    <scope>NUCLEOTIDE SEQUENCE</scope>
    <source>
        <strain evidence="17">ZF2052</strain>
    </source>
</reference>
<comment type="subcellular location">
    <subcellularLocation>
        <location evidence="2">Cytoplasm</location>
        <location evidence="2">Cytoskeleton</location>
    </subcellularLocation>
</comment>
<dbReference type="PRINTS" id="PR01161">
    <property type="entry name" value="TUBULIN"/>
</dbReference>
<organism evidence="17">
    <name type="scientific">Gibberella zeae</name>
    <name type="common">Wheat head blight fungus</name>
    <name type="synonym">Fusarium graminearum</name>
    <dbReference type="NCBI Taxonomy" id="5518"/>
    <lineage>
        <taxon>Eukaryota</taxon>
        <taxon>Fungi</taxon>
        <taxon>Dikarya</taxon>
        <taxon>Ascomycota</taxon>
        <taxon>Pezizomycotina</taxon>
        <taxon>Sordariomycetes</taxon>
        <taxon>Hypocreomycetidae</taxon>
        <taxon>Hypocreales</taxon>
        <taxon>Nectriaceae</taxon>
        <taxon>Fusarium</taxon>
    </lineage>
</organism>
<evidence type="ECO:0000259" key="15">
    <source>
        <dbReference type="SMART" id="SM00864"/>
    </source>
</evidence>
<dbReference type="SMART" id="SM00865">
    <property type="entry name" value="Tubulin_C"/>
    <property type="match status" value="1"/>
</dbReference>
<evidence type="ECO:0000256" key="14">
    <source>
        <dbReference type="SAM" id="MobiDB-lite"/>
    </source>
</evidence>
<dbReference type="InterPro" id="IPR008280">
    <property type="entry name" value="Tub_FtsZ_C"/>
</dbReference>
<dbReference type="InterPro" id="IPR017975">
    <property type="entry name" value="Tubulin_CS"/>
</dbReference>
<comment type="function">
    <text evidence="12 13">Tubulin is the major constituent of microtubules, a cylinder consisting of laterally associated linear protofilaments composed of alpha- and beta-tubulin heterodimers. Microtubules grow by the addition of GTP-tubulin dimers to the microtubule end, where a stabilizing cap forms. Below the cap, tubulin dimers are in GDP-bound state, owing to GTPase activity of alpha-tubulin.</text>
</comment>
<keyword evidence="6 13" id="KW-0493">Microtubule</keyword>
<dbReference type="InterPro" id="IPR023123">
    <property type="entry name" value="Tubulin_C"/>
</dbReference>